<evidence type="ECO:0000313" key="2">
    <source>
        <dbReference type="Proteomes" id="UP001239462"/>
    </source>
</evidence>
<protein>
    <submittedName>
        <fullName evidence="1">Uncharacterized protein</fullName>
    </submittedName>
</protein>
<keyword evidence="2" id="KW-1185">Reference proteome</keyword>
<organism evidence="1 2">
    <name type="scientific">Roseiconus lacunae</name>
    <dbReference type="NCBI Taxonomy" id="2605694"/>
    <lineage>
        <taxon>Bacteria</taxon>
        <taxon>Pseudomonadati</taxon>
        <taxon>Planctomycetota</taxon>
        <taxon>Planctomycetia</taxon>
        <taxon>Pirellulales</taxon>
        <taxon>Pirellulaceae</taxon>
        <taxon>Roseiconus</taxon>
    </lineage>
</organism>
<accession>A0ABT7PC32</accession>
<gene>
    <name evidence="1" type="ORF">QTN89_01340</name>
</gene>
<proteinExistence type="predicted"/>
<dbReference type="Proteomes" id="UP001239462">
    <property type="component" value="Unassembled WGS sequence"/>
</dbReference>
<evidence type="ECO:0000313" key="1">
    <source>
        <dbReference type="EMBL" id="MDM4014053.1"/>
    </source>
</evidence>
<sequence>MRYRKGSEEHHCARLEENISVSASSGIPAVYYSYRDNYQSVRLTAEYKGVIRIESMITATGEQGELIQPVDGPILFRTRRITDVASNLNEACTGPTLLHIVGQDEDGFSVHLESILARILRGRSVTELTRRTENYLRQNTHLLSTVSRDQVNDLVDQMKSTKSAHRRAAVRELASYGSCVVPLLRSSLTRNDLDAEQRARIQSLLASRTRVDEDTPSSLAQLLAVDREHWQILAKRMDQSQWLVANDHVMRCGLESLSP</sequence>
<dbReference type="EMBL" id="JASZZN010000001">
    <property type="protein sequence ID" value="MDM4014053.1"/>
    <property type="molecule type" value="Genomic_DNA"/>
</dbReference>
<dbReference type="RefSeq" id="WP_289161782.1">
    <property type="nucleotide sequence ID" value="NZ_JASZZN010000001.1"/>
</dbReference>
<reference evidence="1 2" key="1">
    <citation type="submission" date="2023-06" db="EMBL/GenBank/DDBJ databases">
        <title>Roseiconus lacunae JC819 isolated from Gulf of Mannar region, Tamil Nadu.</title>
        <authorList>
            <person name="Pk S."/>
            <person name="Ch S."/>
            <person name="Ch V.R."/>
        </authorList>
    </citation>
    <scope>NUCLEOTIDE SEQUENCE [LARGE SCALE GENOMIC DNA]</scope>
    <source>
        <strain evidence="1 2">JC819</strain>
    </source>
</reference>
<name>A0ABT7PC32_9BACT</name>
<comment type="caution">
    <text evidence="1">The sequence shown here is derived from an EMBL/GenBank/DDBJ whole genome shotgun (WGS) entry which is preliminary data.</text>
</comment>